<dbReference type="GO" id="GO:0015171">
    <property type="term" value="F:amino acid transmembrane transporter activity"/>
    <property type="evidence" value="ECO:0007669"/>
    <property type="project" value="TreeGrafter"/>
</dbReference>
<dbReference type="PANTHER" id="PTHR30086:SF17">
    <property type="entry name" value="LYSE FAMILY TRANSLOCATOR"/>
    <property type="match status" value="1"/>
</dbReference>
<keyword evidence="3 6" id="KW-0812">Transmembrane</keyword>
<comment type="caution">
    <text evidence="7">The sequence shown here is derived from an EMBL/GenBank/DDBJ whole genome shotgun (WGS) entry which is preliminary data.</text>
</comment>
<dbReference type="AlphaFoldDB" id="A0A520N7A7"/>
<feature type="transmembrane region" description="Helical" evidence="6">
    <location>
        <begin position="69"/>
        <end position="88"/>
    </location>
</feature>
<feature type="transmembrane region" description="Helical" evidence="6">
    <location>
        <begin position="40"/>
        <end position="63"/>
    </location>
</feature>
<proteinExistence type="predicted"/>
<evidence type="ECO:0000256" key="3">
    <source>
        <dbReference type="ARBA" id="ARBA00022692"/>
    </source>
</evidence>
<gene>
    <name evidence="7" type="ORF">EVA97_00160</name>
</gene>
<dbReference type="PANTHER" id="PTHR30086">
    <property type="entry name" value="ARGININE EXPORTER PROTEIN ARGO"/>
    <property type="match status" value="1"/>
</dbReference>
<dbReference type="GO" id="GO:0005886">
    <property type="term" value="C:plasma membrane"/>
    <property type="evidence" value="ECO:0007669"/>
    <property type="project" value="UniProtKB-SubCell"/>
</dbReference>
<protein>
    <submittedName>
        <fullName evidence="7">LysE family translocator</fullName>
    </submittedName>
</protein>
<evidence type="ECO:0000256" key="1">
    <source>
        <dbReference type="ARBA" id="ARBA00004651"/>
    </source>
</evidence>
<keyword evidence="4 6" id="KW-1133">Transmembrane helix</keyword>
<accession>A0A520N7A7</accession>
<dbReference type="Pfam" id="PF01810">
    <property type="entry name" value="LysE"/>
    <property type="match status" value="1"/>
</dbReference>
<feature type="transmembrane region" description="Helical" evidence="6">
    <location>
        <begin position="108"/>
        <end position="132"/>
    </location>
</feature>
<keyword evidence="2" id="KW-1003">Cell membrane</keyword>
<evidence type="ECO:0000256" key="4">
    <source>
        <dbReference type="ARBA" id="ARBA00022989"/>
    </source>
</evidence>
<dbReference type="EMBL" id="SHBJ01000001">
    <property type="protein sequence ID" value="RZO29289.1"/>
    <property type="molecule type" value="Genomic_DNA"/>
</dbReference>
<organism evidence="7 8">
    <name type="scientific">SAR86 cluster bacterium</name>
    <dbReference type="NCBI Taxonomy" id="2030880"/>
    <lineage>
        <taxon>Bacteria</taxon>
        <taxon>Pseudomonadati</taxon>
        <taxon>Pseudomonadota</taxon>
        <taxon>Gammaproteobacteria</taxon>
        <taxon>SAR86 cluster</taxon>
    </lineage>
</organism>
<feature type="transmembrane region" description="Helical" evidence="6">
    <location>
        <begin position="138"/>
        <end position="161"/>
    </location>
</feature>
<name>A0A520N7A7_9GAMM</name>
<dbReference type="Proteomes" id="UP000315283">
    <property type="component" value="Unassembled WGS sequence"/>
</dbReference>
<evidence type="ECO:0000313" key="8">
    <source>
        <dbReference type="Proteomes" id="UP000315283"/>
    </source>
</evidence>
<reference evidence="7 8" key="1">
    <citation type="submission" date="2019-02" db="EMBL/GenBank/DDBJ databases">
        <title>Prokaryotic population dynamics and viral predation in marine succession experiment using metagenomics: the confinement effect.</title>
        <authorList>
            <person name="Haro-Moreno J.M."/>
            <person name="Rodriguez-Valera F."/>
            <person name="Lopez-Perez M."/>
        </authorList>
    </citation>
    <scope>NUCLEOTIDE SEQUENCE [LARGE SCALE GENOMIC DNA]</scope>
    <source>
        <strain evidence="7">MED-G164</strain>
    </source>
</reference>
<evidence type="ECO:0000256" key="5">
    <source>
        <dbReference type="ARBA" id="ARBA00023136"/>
    </source>
</evidence>
<sequence>MFIWSAIAHLVALTSPGPDTAVVIRQVALYGRIEGIKVSVGIGLGIYIHCLLAINGISILVLSNILYKFIISLIGSTYIFYLGVSMLLSNNNSYNEIRKNDRYKNSILVGLITNIFNIKAFLFFVSLFTILIDSINNTFYYIYPIYFALTSTIWFSLLSYLLTKSKNKKFNIYSNKYVSSIMSLVLCSIGLIIFIRSIYEYF</sequence>
<evidence type="ECO:0000256" key="2">
    <source>
        <dbReference type="ARBA" id="ARBA00022475"/>
    </source>
</evidence>
<evidence type="ECO:0000313" key="7">
    <source>
        <dbReference type="EMBL" id="RZO29289.1"/>
    </source>
</evidence>
<dbReference type="InterPro" id="IPR001123">
    <property type="entry name" value="LeuE-type"/>
</dbReference>
<comment type="subcellular location">
    <subcellularLocation>
        <location evidence="1">Cell membrane</location>
        <topology evidence="1">Multi-pass membrane protein</topology>
    </subcellularLocation>
</comment>
<feature type="transmembrane region" description="Helical" evidence="6">
    <location>
        <begin position="181"/>
        <end position="199"/>
    </location>
</feature>
<evidence type="ECO:0000256" key="6">
    <source>
        <dbReference type="SAM" id="Phobius"/>
    </source>
</evidence>
<keyword evidence="5 6" id="KW-0472">Membrane</keyword>